<comment type="caution">
    <text evidence="2">The sequence shown here is derived from an EMBL/GenBank/DDBJ whole genome shotgun (WGS) entry which is preliminary data.</text>
</comment>
<dbReference type="EMBL" id="JAHYBZ010000007">
    <property type="protein sequence ID" value="MBW6400013.1"/>
    <property type="molecule type" value="Genomic_DNA"/>
</dbReference>
<evidence type="ECO:0000313" key="3">
    <source>
        <dbReference type="Proteomes" id="UP001196565"/>
    </source>
</evidence>
<protein>
    <submittedName>
        <fullName evidence="2">Uncharacterized protein</fullName>
    </submittedName>
</protein>
<evidence type="ECO:0000256" key="1">
    <source>
        <dbReference type="SAM" id="MobiDB-lite"/>
    </source>
</evidence>
<dbReference type="RefSeq" id="WP_219764629.1">
    <property type="nucleotide sequence ID" value="NZ_JAHYBZ010000007.1"/>
</dbReference>
<gene>
    <name evidence="2" type="ORF">KPL78_19285</name>
</gene>
<reference evidence="2 3" key="1">
    <citation type="submission" date="2021-07" db="EMBL/GenBank/DDBJ databases">
        <authorList>
            <person name="So Y."/>
        </authorList>
    </citation>
    <scope>NUCLEOTIDE SEQUENCE [LARGE SCALE GENOMIC DNA]</scope>
    <source>
        <strain evidence="2 3">HJA6</strain>
    </source>
</reference>
<feature type="region of interest" description="Disordered" evidence="1">
    <location>
        <begin position="45"/>
        <end position="81"/>
    </location>
</feature>
<evidence type="ECO:0000313" key="2">
    <source>
        <dbReference type="EMBL" id="MBW6400013.1"/>
    </source>
</evidence>
<sequence>MPDDQFPDVPAAFAALIKELKAEAVRGDFERTAAFLRHLQQLESRWAAGQPPHTMRTASKKPQTPAAGPPPVVEHVNGDIG</sequence>
<proteinExistence type="predicted"/>
<organism evidence="2 3">
    <name type="scientific">Roseomonas alba</name>
    <dbReference type="NCBI Taxonomy" id="2846776"/>
    <lineage>
        <taxon>Bacteria</taxon>
        <taxon>Pseudomonadati</taxon>
        <taxon>Pseudomonadota</taxon>
        <taxon>Alphaproteobacteria</taxon>
        <taxon>Acetobacterales</taxon>
        <taxon>Roseomonadaceae</taxon>
        <taxon>Roseomonas</taxon>
    </lineage>
</organism>
<keyword evidence="3" id="KW-1185">Reference proteome</keyword>
<name>A0ABS7ACW4_9PROT</name>
<dbReference type="Proteomes" id="UP001196565">
    <property type="component" value="Unassembled WGS sequence"/>
</dbReference>
<accession>A0ABS7ACW4</accession>